<dbReference type="FunFam" id="3.40.605.10:FF:000004">
    <property type="entry name" value="Aldehyde dehydrogenase"/>
    <property type="match status" value="1"/>
</dbReference>
<dbReference type="CDD" id="cd07087">
    <property type="entry name" value="ALDH_F3-13-14_CALDH-like"/>
    <property type="match status" value="1"/>
</dbReference>
<organism evidence="9 10">
    <name type="scientific">Streptomyces longispororuber</name>
    <dbReference type="NCBI Taxonomy" id="68230"/>
    <lineage>
        <taxon>Bacteria</taxon>
        <taxon>Bacillati</taxon>
        <taxon>Actinomycetota</taxon>
        <taxon>Actinomycetes</taxon>
        <taxon>Kitasatosporales</taxon>
        <taxon>Streptomycetaceae</taxon>
        <taxon>Streptomyces</taxon>
    </lineage>
</organism>
<evidence type="ECO:0000256" key="4">
    <source>
        <dbReference type="PIRNR" id="PIRNR036492"/>
    </source>
</evidence>
<dbReference type="GO" id="GO:0004029">
    <property type="term" value="F:aldehyde dehydrogenase (NAD+) activity"/>
    <property type="evidence" value="ECO:0007669"/>
    <property type="project" value="TreeGrafter"/>
</dbReference>
<evidence type="ECO:0000256" key="6">
    <source>
        <dbReference type="PROSITE-ProRule" id="PRU10007"/>
    </source>
</evidence>
<dbReference type="InterPro" id="IPR015590">
    <property type="entry name" value="Aldehyde_DH_dom"/>
</dbReference>
<dbReference type="PROSITE" id="PS00687">
    <property type="entry name" value="ALDEHYDE_DEHYDR_GLU"/>
    <property type="match status" value="1"/>
</dbReference>
<dbReference type="Gene3D" id="3.40.309.10">
    <property type="entry name" value="Aldehyde Dehydrogenase, Chain A, domain 2"/>
    <property type="match status" value="1"/>
</dbReference>
<dbReference type="GO" id="GO:0006081">
    <property type="term" value="P:aldehyde metabolic process"/>
    <property type="evidence" value="ECO:0007669"/>
    <property type="project" value="InterPro"/>
</dbReference>
<feature type="active site" evidence="5">
    <location>
        <position position="259"/>
    </location>
</feature>
<dbReference type="AlphaFoldDB" id="A0A918ZPA5"/>
<feature type="domain" description="Aldehyde dehydrogenase" evidence="8">
    <location>
        <begin position="10"/>
        <end position="441"/>
    </location>
</feature>
<evidence type="ECO:0000256" key="1">
    <source>
        <dbReference type="ARBA" id="ARBA00009986"/>
    </source>
</evidence>
<keyword evidence="10" id="KW-1185">Reference proteome</keyword>
<evidence type="ECO:0000256" key="5">
    <source>
        <dbReference type="PIRSR" id="PIRSR036492-1"/>
    </source>
</evidence>
<reference evidence="9" key="2">
    <citation type="submission" date="2020-09" db="EMBL/GenBank/DDBJ databases">
        <authorList>
            <person name="Sun Q."/>
            <person name="Ohkuma M."/>
        </authorList>
    </citation>
    <scope>NUCLEOTIDE SEQUENCE</scope>
    <source>
        <strain evidence="9">JCM 4784</strain>
    </source>
</reference>
<sequence length="450" mass="47717">MNHPAPAPVTGPAEAAALVDRLRATFRTGRTRPLDWRTRQLSQLRALLTEHREDIADALHADLGKPRAEAYRSEIDFSVREIDHTLEHMEEWLRPQDVDVSATFGPAAGAGTRYDPLGVVLVIAPWNYPAQLLLVPVAGALAAGNAVVAKPSELAPATSALVAELLPRYLDTDAVAVVEGGVPETTALLAQRFDHIFYTGNGTVGRVVMRAAAEHLTPVTLELGGKSPAFVDVGLDGAALTETARRLARAKFANAGQTCVAPDYVLTDPATARALEDALARAVEELFGPDPAASEAYGRIVNERHFDRLSALLDSGRLVTGGHTDRATKYIAPTVLAGVAPDEPVMREEIFGPVLPIVEVDGLDEAIAFINDRDKPLALYAFTDSAATRERIAAETSSGGLGFGLPMAHLGVPELPFGGVGESGMGAYHGPHSIAVFSHRKARLDVPLGG</sequence>
<reference evidence="9" key="1">
    <citation type="journal article" date="2014" name="Int. J. Syst. Evol. Microbiol.">
        <title>Complete genome sequence of Corynebacterium casei LMG S-19264T (=DSM 44701T), isolated from a smear-ripened cheese.</title>
        <authorList>
            <consortium name="US DOE Joint Genome Institute (JGI-PGF)"/>
            <person name="Walter F."/>
            <person name="Albersmeier A."/>
            <person name="Kalinowski J."/>
            <person name="Ruckert C."/>
        </authorList>
    </citation>
    <scope>NUCLEOTIDE SEQUENCE</scope>
    <source>
        <strain evidence="9">JCM 4784</strain>
    </source>
</reference>
<feature type="active site" evidence="5 6">
    <location>
        <position position="222"/>
    </location>
</feature>
<evidence type="ECO:0000256" key="2">
    <source>
        <dbReference type="ARBA" id="ARBA00023002"/>
    </source>
</evidence>
<dbReference type="PANTHER" id="PTHR43570">
    <property type="entry name" value="ALDEHYDE DEHYDROGENASE"/>
    <property type="match status" value="1"/>
</dbReference>
<dbReference type="EMBL" id="BNBT01000049">
    <property type="protein sequence ID" value="GHE63801.1"/>
    <property type="molecule type" value="Genomic_DNA"/>
</dbReference>
<dbReference type="PROSITE" id="PS00070">
    <property type="entry name" value="ALDEHYDE_DEHYDR_CYS"/>
    <property type="match status" value="1"/>
</dbReference>
<dbReference type="Pfam" id="PF00171">
    <property type="entry name" value="Aldedh"/>
    <property type="match status" value="1"/>
</dbReference>
<evidence type="ECO:0000256" key="7">
    <source>
        <dbReference type="RuleBase" id="RU003345"/>
    </source>
</evidence>
<dbReference type="Proteomes" id="UP000608024">
    <property type="component" value="Unassembled WGS sequence"/>
</dbReference>
<dbReference type="InterPro" id="IPR012394">
    <property type="entry name" value="Aldehyde_DH_NAD(P)"/>
</dbReference>
<keyword evidence="3" id="KW-0520">NAD</keyword>
<dbReference type="InterPro" id="IPR016162">
    <property type="entry name" value="Ald_DH_N"/>
</dbReference>
<dbReference type="PIRSF" id="PIRSF036492">
    <property type="entry name" value="ALDH"/>
    <property type="match status" value="1"/>
</dbReference>
<name>A0A918ZPA5_9ACTN</name>
<dbReference type="PANTHER" id="PTHR43570:SF16">
    <property type="entry name" value="ALDEHYDE DEHYDROGENASE TYPE III, ISOFORM Q"/>
    <property type="match status" value="1"/>
</dbReference>
<dbReference type="FunFam" id="3.40.309.10:FF:000003">
    <property type="entry name" value="Aldehyde dehydrogenase"/>
    <property type="match status" value="1"/>
</dbReference>
<keyword evidence="2 4" id="KW-0560">Oxidoreductase</keyword>
<proteinExistence type="inferred from homology"/>
<evidence type="ECO:0000256" key="3">
    <source>
        <dbReference type="ARBA" id="ARBA00023027"/>
    </source>
</evidence>
<gene>
    <name evidence="9" type="ORF">GCM10018785_35890</name>
</gene>
<dbReference type="InterPro" id="IPR016160">
    <property type="entry name" value="Ald_DH_CS_CYS"/>
</dbReference>
<dbReference type="InterPro" id="IPR029510">
    <property type="entry name" value="Ald_DH_CS_GLU"/>
</dbReference>
<dbReference type="RefSeq" id="WP_190136968.1">
    <property type="nucleotide sequence ID" value="NZ_BNBT01000049.1"/>
</dbReference>
<dbReference type="Gene3D" id="3.40.605.10">
    <property type="entry name" value="Aldehyde Dehydrogenase, Chain A, domain 1"/>
    <property type="match status" value="1"/>
</dbReference>
<evidence type="ECO:0000313" key="9">
    <source>
        <dbReference type="EMBL" id="GHE63801.1"/>
    </source>
</evidence>
<dbReference type="InterPro" id="IPR016163">
    <property type="entry name" value="Ald_DH_C"/>
</dbReference>
<comment type="similarity">
    <text evidence="1 4 7">Belongs to the aldehyde dehydrogenase family.</text>
</comment>
<dbReference type="SUPFAM" id="SSF53720">
    <property type="entry name" value="ALDH-like"/>
    <property type="match status" value="1"/>
</dbReference>
<dbReference type="GO" id="GO:0005737">
    <property type="term" value="C:cytoplasm"/>
    <property type="evidence" value="ECO:0007669"/>
    <property type="project" value="TreeGrafter"/>
</dbReference>
<protein>
    <recommendedName>
        <fullName evidence="4">Aldehyde dehydrogenase</fullName>
    </recommendedName>
</protein>
<evidence type="ECO:0000259" key="8">
    <source>
        <dbReference type="Pfam" id="PF00171"/>
    </source>
</evidence>
<comment type="caution">
    <text evidence="9">The sequence shown here is derived from an EMBL/GenBank/DDBJ whole genome shotgun (WGS) entry which is preliminary data.</text>
</comment>
<evidence type="ECO:0000313" key="10">
    <source>
        <dbReference type="Proteomes" id="UP000608024"/>
    </source>
</evidence>
<dbReference type="InterPro" id="IPR016161">
    <property type="entry name" value="Ald_DH/histidinol_DH"/>
</dbReference>
<accession>A0A918ZPA5</accession>